<proteinExistence type="predicted"/>
<organism evidence="1 2">
    <name type="scientific">Tenacibaculum caenipelagi</name>
    <dbReference type="NCBI Taxonomy" id="1325435"/>
    <lineage>
        <taxon>Bacteria</taxon>
        <taxon>Pseudomonadati</taxon>
        <taxon>Bacteroidota</taxon>
        <taxon>Flavobacteriia</taxon>
        <taxon>Flavobacteriales</taxon>
        <taxon>Flavobacteriaceae</taxon>
        <taxon>Tenacibaculum</taxon>
    </lineage>
</organism>
<keyword evidence="2" id="KW-1185">Reference proteome</keyword>
<dbReference type="EMBL" id="SNYH01000004">
    <property type="protein sequence ID" value="TDQ25766.1"/>
    <property type="molecule type" value="Genomic_DNA"/>
</dbReference>
<reference evidence="1 2" key="1">
    <citation type="submission" date="2019-03" db="EMBL/GenBank/DDBJ databases">
        <title>Genomic Encyclopedia of Type Strains, Phase III (KMG-III): the genomes of soil and plant-associated and newly described type strains.</title>
        <authorList>
            <person name="Whitman W."/>
        </authorList>
    </citation>
    <scope>NUCLEOTIDE SEQUENCE [LARGE SCALE GENOMIC DNA]</scope>
    <source>
        <strain evidence="1 2">CECT 8283</strain>
    </source>
</reference>
<dbReference type="Proteomes" id="UP000295390">
    <property type="component" value="Unassembled WGS sequence"/>
</dbReference>
<name>A0A4R6TF61_9FLAO</name>
<comment type="caution">
    <text evidence="1">The sequence shown here is derived from an EMBL/GenBank/DDBJ whole genome shotgun (WGS) entry which is preliminary data.</text>
</comment>
<protein>
    <submittedName>
        <fullName evidence="1">Uncharacterized protein</fullName>
    </submittedName>
</protein>
<sequence length="56" mass="6367">MLKSISNLGNVLNKSEQRTINGGQITCPRGQVLKCNWLGCWCEAEYVEELPKDFDH</sequence>
<dbReference type="RefSeq" id="WP_166627769.1">
    <property type="nucleotide sequence ID" value="NZ_SNYH01000004.1"/>
</dbReference>
<evidence type="ECO:0000313" key="1">
    <source>
        <dbReference type="EMBL" id="TDQ25766.1"/>
    </source>
</evidence>
<accession>A0A4R6TF61</accession>
<evidence type="ECO:0000313" key="2">
    <source>
        <dbReference type="Proteomes" id="UP000295390"/>
    </source>
</evidence>
<dbReference type="AlphaFoldDB" id="A0A4R6TF61"/>
<gene>
    <name evidence="1" type="ORF">DFQ07_2197</name>
</gene>